<keyword evidence="6" id="KW-1185">Reference proteome</keyword>
<evidence type="ECO:0000256" key="1">
    <source>
        <dbReference type="ARBA" id="ARBA00007682"/>
    </source>
</evidence>
<evidence type="ECO:0000313" key="5">
    <source>
        <dbReference type="EMBL" id="CCF73049.1"/>
    </source>
</evidence>
<dbReference type="Pfam" id="PF04153">
    <property type="entry name" value="NOT2_3_5_C"/>
    <property type="match status" value="1"/>
</dbReference>
<dbReference type="InterPro" id="IPR038635">
    <property type="entry name" value="CCR4-NOT_su2/3/5_C_sf"/>
</dbReference>
<dbReference type="RefSeq" id="XP_012647658.1">
    <property type="nucleotide sequence ID" value="XM_012792204.1"/>
</dbReference>
<feature type="domain" description="NOT2/NOT3/NOT5 C-terminal" evidence="4">
    <location>
        <begin position="69"/>
        <end position="175"/>
    </location>
</feature>
<evidence type="ECO:0000259" key="4">
    <source>
        <dbReference type="Pfam" id="PF04153"/>
    </source>
</evidence>
<comment type="similarity">
    <text evidence="1">Belongs to the CNOT2/3/5 family.</text>
</comment>
<dbReference type="InterPro" id="IPR040168">
    <property type="entry name" value="Not2/3/5"/>
</dbReference>
<organism evidence="5 6">
    <name type="scientific">Babesia microti (strain RI)</name>
    <dbReference type="NCBI Taxonomy" id="1133968"/>
    <lineage>
        <taxon>Eukaryota</taxon>
        <taxon>Sar</taxon>
        <taxon>Alveolata</taxon>
        <taxon>Apicomplexa</taxon>
        <taxon>Aconoidasida</taxon>
        <taxon>Piroplasmida</taxon>
        <taxon>Babesiidae</taxon>
        <taxon>Babesia</taxon>
    </lineage>
</organism>
<evidence type="ECO:0000256" key="3">
    <source>
        <dbReference type="ARBA" id="ARBA00023163"/>
    </source>
</evidence>
<dbReference type="VEuPathDB" id="PiroplasmaDB:BMR1_01G02965"/>
<evidence type="ECO:0000256" key="2">
    <source>
        <dbReference type="ARBA" id="ARBA00023015"/>
    </source>
</evidence>
<accession>I7J8W7</accession>
<dbReference type="Gene3D" id="2.30.30.1020">
    <property type="entry name" value="CCR4-NOT complex subunit 2/3/5, C-terminal domain"/>
    <property type="match status" value="1"/>
</dbReference>
<dbReference type="PANTHER" id="PTHR23326">
    <property type="entry name" value="CCR4 NOT-RELATED"/>
    <property type="match status" value="1"/>
</dbReference>
<dbReference type="AlphaFoldDB" id="I7J8W7"/>
<dbReference type="KEGG" id="bmic:BMR1_01G02965"/>
<reference evidence="5 6" key="3">
    <citation type="journal article" date="2016" name="Sci. Rep.">
        <title>Genome-wide diversity and gene expression profiling of Babesia microti isolates identify polymorphic genes that mediate host-pathogen interactions.</title>
        <authorList>
            <person name="Silva J.C."/>
            <person name="Cornillot E."/>
            <person name="McCracken C."/>
            <person name="Usmani-Brown S."/>
            <person name="Dwivedi A."/>
            <person name="Ifeonu O.O."/>
            <person name="Crabtree J."/>
            <person name="Gotia H.T."/>
            <person name="Virji A.Z."/>
            <person name="Reynes C."/>
            <person name="Colinge J."/>
            <person name="Kumar V."/>
            <person name="Lawres L."/>
            <person name="Pazzi J.E."/>
            <person name="Pablo J.V."/>
            <person name="Hung C."/>
            <person name="Brancato J."/>
            <person name="Kumari P."/>
            <person name="Orvis J."/>
            <person name="Tretina K."/>
            <person name="Chibucos M."/>
            <person name="Ott S."/>
            <person name="Sadzewicz L."/>
            <person name="Sengamalay N."/>
            <person name="Shetty A.C."/>
            <person name="Su Q."/>
            <person name="Tallon L."/>
            <person name="Fraser C.M."/>
            <person name="Frutos R."/>
            <person name="Molina D.M."/>
            <person name="Krause P.J."/>
            <person name="Ben Mamoun C."/>
        </authorList>
    </citation>
    <scope>NUCLEOTIDE SEQUENCE [LARGE SCALE GENOMIC DNA]</scope>
    <source>
        <strain evidence="5 6">RI</strain>
    </source>
</reference>
<dbReference type="GO" id="GO:0006355">
    <property type="term" value="P:regulation of DNA-templated transcription"/>
    <property type="evidence" value="ECO:0007669"/>
    <property type="project" value="InterPro"/>
</dbReference>
<gene>
    <name evidence="5" type="ORF">BMR1_01G02965</name>
</gene>
<dbReference type="InterPro" id="IPR007282">
    <property type="entry name" value="NOT2/3/5_C"/>
</dbReference>
<sequence length="224" mass="26032">MMADSGYYDRLLSDAAKAKVYMNNNYGMMDFLSSISPIDGKPPSKVLGTDLTSYGVDFDFAESHFPFYITPWNVDKIKHDLRFYKSKCYLQARPPKNNHMADFNIDSLFYIFYNLPGDILHGYAAIELYNSNWVFNIHYKLWLTNKHPNGNAHGASSQSPSQLYIWTYFDPYQWDFKIFPGIISKQHFLSVDELRLSLFINNEDPPKVNGQAPLNFQLNMDNNF</sequence>
<dbReference type="GeneID" id="24423667"/>
<protein>
    <submittedName>
        <fullName evidence="5">Probable NOT transcription complex subunit VIP2</fullName>
    </submittedName>
</protein>
<dbReference type="GO" id="GO:0030015">
    <property type="term" value="C:CCR4-NOT core complex"/>
    <property type="evidence" value="ECO:0007669"/>
    <property type="project" value="InterPro"/>
</dbReference>
<reference evidence="5 6" key="2">
    <citation type="journal article" date="2013" name="PLoS ONE">
        <title>Whole genome mapping and re-organization of the nuclear and mitochondrial genomes of Babesia microti isolates.</title>
        <authorList>
            <person name="Cornillot E."/>
            <person name="Dassouli A."/>
            <person name="Garg A."/>
            <person name="Pachikara N."/>
            <person name="Randazzo S."/>
            <person name="Depoix D."/>
            <person name="Carcy B."/>
            <person name="Delbecq S."/>
            <person name="Frutos R."/>
            <person name="Silva J.C."/>
            <person name="Sutton R."/>
            <person name="Krause P.J."/>
            <person name="Mamoun C.B."/>
        </authorList>
    </citation>
    <scope>NUCLEOTIDE SEQUENCE [LARGE SCALE GENOMIC DNA]</scope>
    <source>
        <strain evidence="5 6">RI</strain>
    </source>
</reference>
<name>I7J8W7_BABMR</name>
<keyword evidence="2" id="KW-0805">Transcription regulation</keyword>
<reference evidence="5 6" key="1">
    <citation type="journal article" date="2012" name="Nucleic Acids Res.">
        <title>Sequencing of the smallest Apicomplexan genome from the human pathogen Babesia microti.</title>
        <authorList>
            <person name="Cornillot E."/>
            <person name="Hadj-Kaddour K."/>
            <person name="Dassouli A."/>
            <person name="Noel B."/>
            <person name="Ranwez V."/>
            <person name="Vacherie B."/>
            <person name="Augagneur Y."/>
            <person name="Bres V."/>
            <person name="Duclos A."/>
            <person name="Randazzo S."/>
            <person name="Carcy B."/>
            <person name="Debierre-Grockiego F."/>
            <person name="Delbecq S."/>
            <person name="Moubri-Menage K."/>
            <person name="Shams-Eldin H."/>
            <person name="Usmani-Brown S."/>
            <person name="Bringaud F."/>
            <person name="Wincker P."/>
            <person name="Vivares C.P."/>
            <person name="Schwarz R.T."/>
            <person name="Schetters T.P."/>
            <person name="Krause P.J."/>
            <person name="Gorenflot A."/>
            <person name="Berry V."/>
            <person name="Barbe V."/>
            <person name="Ben Mamoun C."/>
        </authorList>
    </citation>
    <scope>NUCLEOTIDE SEQUENCE [LARGE SCALE GENOMIC DNA]</scope>
    <source>
        <strain evidence="5 6">RI</strain>
    </source>
</reference>
<dbReference type="OrthoDB" id="25391at2759"/>
<dbReference type="Proteomes" id="UP000002899">
    <property type="component" value="Chromosome I"/>
</dbReference>
<keyword evidence="3" id="KW-0804">Transcription</keyword>
<proteinExistence type="inferred from homology"/>
<dbReference type="EMBL" id="FO082871">
    <property type="protein sequence ID" value="CCF73049.1"/>
    <property type="molecule type" value="Genomic_DNA"/>
</dbReference>
<evidence type="ECO:0000313" key="6">
    <source>
        <dbReference type="Proteomes" id="UP000002899"/>
    </source>
</evidence>